<dbReference type="Proteomes" id="UP001595907">
    <property type="component" value="Unassembled WGS sequence"/>
</dbReference>
<comment type="caution">
    <text evidence="1">The sequence shown here is derived from an EMBL/GenBank/DDBJ whole genome shotgun (WGS) entry which is preliminary data.</text>
</comment>
<sequence>MSINIVNQLVENLHLAPLQKIDPTTEKVVDHNTENTESALTQAIVPTVVAGIYDSAKSEVGLAVLASDATSSDWLTLLFGEQAPTLKARLAAYTATTETIAEKVFDTVAKEAVAILRNAAKGNDMRTAIRDIAGAQKPFFMSYLPTSLHVGQLLGDTSLDDSTNKMEGPVSSFLHKLESALSGNESKDAADEKKDQRM</sequence>
<dbReference type="EMBL" id="JBHSCZ010000002">
    <property type="protein sequence ID" value="MFC4263006.1"/>
    <property type="molecule type" value="Genomic_DNA"/>
</dbReference>
<keyword evidence="2" id="KW-1185">Reference proteome</keyword>
<name>A0ABV8QT16_9BACT</name>
<gene>
    <name evidence="1" type="ORF">ACFOWM_08965</name>
</gene>
<evidence type="ECO:0000313" key="1">
    <source>
        <dbReference type="EMBL" id="MFC4263006.1"/>
    </source>
</evidence>
<organism evidence="1 2">
    <name type="scientific">Ferruginibacter yonginensis</name>
    <dbReference type="NCBI Taxonomy" id="1310416"/>
    <lineage>
        <taxon>Bacteria</taxon>
        <taxon>Pseudomonadati</taxon>
        <taxon>Bacteroidota</taxon>
        <taxon>Chitinophagia</taxon>
        <taxon>Chitinophagales</taxon>
        <taxon>Chitinophagaceae</taxon>
        <taxon>Ferruginibacter</taxon>
    </lineage>
</organism>
<protein>
    <submittedName>
        <fullName evidence="1">Uncharacterized protein</fullName>
    </submittedName>
</protein>
<dbReference type="RefSeq" id="WP_379709023.1">
    <property type="nucleotide sequence ID" value="NZ_JBHSCZ010000002.1"/>
</dbReference>
<accession>A0ABV8QT16</accession>
<proteinExistence type="predicted"/>
<reference evidence="2" key="1">
    <citation type="journal article" date="2019" name="Int. J. Syst. Evol. Microbiol.">
        <title>The Global Catalogue of Microorganisms (GCM) 10K type strain sequencing project: providing services to taxonomists for standard genome sequencing and annotation.</title>
        <authorList>
            <consortium name="The Broad Institute Genomics Platform"/>
            <consortium name="The Broad Institute Genome Sequencing Center for Infectious Disease"/>
            <person name="Wu L."/>
            <person name="Ma J."/>
        </authorList>
    </citation>
    <scope>NUCLEOTIDE SEQUENCE [LARGE SCALE GENOMIC DNA]</scope>
    <source>
        <strain evidence="2">CECT 8289</strain>
    </source>
</reference>
<evidence type="ECO:0000313" key="2">
    <source>
        <dbReference type="Proteomes" id="UP001595907"/>
    </source>
</evidence>